<dbReference type="Gene3D" id="3.40.50.2300">
    <property type="match status" value="1"/>
</dbReference>
<dbReference type="InterPro" id="IPR001789">
    <property type="entry name" value="Sig_transdc_resp-reg_receiver"/>
</dbReference>
<dbReference type="EMBL" id="CP005974">
    <property type="protein sequence ID" value="AJR08976.1"/>
    <property type="molecule type" value="Genomic_DNA"/>
</dbReference>
<dbReference type="GO" id="GO:0003677">
    <property type="term" value="F:DNA binding"/>
    <property type="evidence" value="ECO:0007669"/>
    <property type="project" value="UniProtKB-KW"/>
</dbReference>
<keyword evidence="2" id="KW-0238">DNA-binding</keyword>
<dbReference type="Pfam" id="PF00196">
    <property type="entry name" value="GerE"/>
    <property type="match status" value="1"/>
</dbReference>
<keyword evidence="1 3" id="KW-0597">Phosphoprotein</keyword>
<dbReference type="SMART" id="SM00448">
    <property type="entry name" value="REC"/>
    <property type="match status" value="1"/>
</dbReference>
<evidence type="ECO:0000256" key="1">
    <source>
        <dbReference type="ARBA" id="ARBA00022553"/>
    </source>
</evidence>
<evidence type="ECO:0000259" key="4">
    <source>
        <dbReference type="PROSITE" id="PS50043"/>
    </source>
</evidence>
<dbReference type="HOGENOM" id="CLU_000445_90_1_6"/>
<evidence type="ECO:0000256" key="3">
    <source>
        <dbReference type="PROSITE-ProRule" id="PRU00169"/>
    </source>
</evidence>
<dbReference type="PROSITE" id="PS50110">
    <property type="entry name" value="RESPONSE_REGULATORY"/>
    <property type="match status" value="1"/>
</dbReference>
<dbReference type="InterPro" id="IPR011006">
    <property type="entry name" value="CheY-like_superfamily"/>
</dbReference>
<dbReference type="GO" id="GO:0000160">
    <property type="term" value="P:phosphorelay signal transduction system"/>
    <property type="evidence" value="ECO:0007669"/>
    <property type="project" value="InterPro"/>
</dbReference>
<name>A0A0C5WBH8_9GAMM</name>
<evidence type="ECO:0000256" key="2">
    <source>
        <dbReference type="ARBA" id="ARBA00023125"/>
    </source>
</evidence>
<dbReference type="SMART" id="SM00421">
    <property type="entry name" value="HTH_LUXR"/>
    <property type="match status" value="1"/>
</dbReference>
<dbReference type="AlphaFoldDB" id="A0A0C5WBH8"/>
<gene>
    <name evidence="6" type="ORF">H744_2c2313</name>
</gene>
<protein>
    <submittedName>
        <fullName evidence="6">Putative transcriptional regulator UhpA</fullName>
    </submittedName>
</protein>
<dbReference type="Pfam" id="PF00072">
    <property type="entry name" value="Response_reg"/>
    <property type="match status" value="1"/>
</dbReference>
<dbReference type="Proteomes" id="UP000032303">
    <property type="component" value="Chromosome 2"/>
</dbReference>
<dbReference type="STRING" id="658445.H744_2c2313"/>
<dbReference type="CDD" id="cd06170">
    <property type="entry name" value="LuxR_C_like"/>
    <property type="match status" value="1"/>
</dbReference>
<evidence type="ECO:0000259" key="5">
    <source>
        <dbReference type="PROSITE" id="PS50110"/>
    </source>
</evidence>
<feature type="domain" description="Response regulatory" evidence="5">
    <location>
        <begin position="3"/>
        <end position="119"/>
    </location>
</feature>
<dbReference type="PRINTS" id="PR00038">
    <property type="entry name" value="HTHLUXR"/>
</dbReference>
<dbReference type="KEGG" id="pgb:H744_2c2313"/>
<dbReference type="CDD" id="cd17535">
    <property type="entry name" value="REC_NarL-like"/>
    <property type="match status" value="1"/>
</dbReference>
<dbReference type="PANTHER" id="PTHR43214:SF43">
    <property type="entry name" value="TWO-COMPONENT RESPONSE REGULATOR"/>
    <property type="match status" value="1"/>
</dbReference>
<proteinExistence type="predicted"/>
<feature type="domain" description="HTH luxR-type" evidence="4">
    <location>
        <begin position="139"/>
        <end position="204"/>
    </location>
</feature>
<dbReference type="InterPro" id="IPR039420">
    <property type="entry name" value="WalR-like"/>
</dbReference>
<organism evidence="6 7">
    <name type="scientific">Photobacterium gaetbulicola Gung47</name>
    <dbReference type="NCBI Taxonomy" id="658445"/>
    <lineage>
        <taxon>Bacteria</taxon>
        <taxon>Pseudomonadati</taxon>
        <taxon>Pseudomonadota</taxon>
        <taxon>Gammaproteobacteria</taxon>
        <taxon>Vibrionales</taxon>
        <taxon>Vibrionaceae</taxon>
        <taxon>Photobacterium</taxon>
    </lineage>
</organism>
<reference evidence="6 7" key="1">
    <citation type="submission" date="2013-05" db="EMBL/GenBank/DDBJ databases">
        <title>Complete genome sequence of the lipase-producing bacterium Photobacterium gaetbulicola Gung47.</title>
        <authorList>
            <person name="Kim Y.-O."/>
        </authorList>
    </citation>
    <scope>NUCLEOTIDE SEQUENCE [LARGE SCALE GENOMIC DNA]</scope>
    <source>
        <strain evidence="6 7">Gung47</strain>
    </source>
</reference>
<dbReference type="PATRIC" id="fig|658445.3.peg.4309"/>
<keyword evidence="7" id="KW-1185">Reference proteome</keyword>
<dbReference type="SUPFAM" id="SSF52172">
    <property type="entry name" value="CheY-like"/>
    <property type="match status" value="1"/>
</dbReference>
<dbReference type="InterPro" id="IPR058245">
    <property type="entry name" value="NreC/VraR/RcsB-like_REC"/>
</dbReference>
<dbReference type="OrthoDB" id="9796655at2"/>
<evidence type="ECO:0000313" key="6">
    <source>
        <dbReference type="EMBL" id="AJR08976.1"/>
    </source>
</evidence>
<evidence type="ECO:0000313" key="7">
    <source>
        <dbReference type="Proteomes" id="UP000032303"/>
    </source>
</evidence>
<dbReference type="InterPro" id="IPR000792">
    <property type="entry name" value="Tscrpt_reg_LuxR_C"/>
</dbReference>
<dbReference type="PROSITE" id="PS00622">
    <property type="entry name" value="HTH_LUXR_1"/>
    <property type="match status" value="1"/>
</dbReference>
<dbReference type="GO" id="GO:0006355">
    <property type="term" value="P:regulation of DNA-templated transcription"/>
    <property type="evidence" value="ECO:0007669"/>
    <property type="project" value="InterPro"/>
</dbReference>
<dbReference type="InterPro" id="IPR016032">
    <property type="entry name" value="Sig_transdc_resp-reg_C-effctor"/>
</dbReference>
<dbReference type="SUPFAM" id="SSF46894">
    <property type="entry name" value="C-terminal effector domain of the bipartite response regulators"/>
    <property type="match status" value="1"/>
</dbReference>
<sequence length="211" mass="23180">MISVTLVDDHIVVRSGFAQLLSIEPDIQVHSEYSNAKDAFRGLSETVVDVAVIDISMPDESGLVLLEKLRKKKPDFKAIILSIYDSASFVGKAIDAGAYGYLSKRCGPSELVTAIRTVASGDRYLCADALVNLSNASAGPDVLHELTKREREVFDHLILGQDVKEIGSELFISHKTIHVHRANILSKLGLSNNVDLIRFALHHKLLHDEPV</sequence>
<dbReference type="PANTHER" id="PTHR43214">
    <property type="entry name" value="TWO-COMPONENT RESPONSE REGULATOR"/>
    <property type="match status" value="1"/>
</dbReference>
<dbReference type="PROSITE" id="PS50043">
    <property type="entry name" value="HTH_LUXR_2"/>
    <property type="match status" value="1"/>
</dbReference>
<accession>A0A0C5WBH8</accession>
<feature type="modified residue" description="4-aspartylphosphate" evidence="3">
    <location>
        <position position="54"/>
    </location>
</feature>